<feature type="chain" id="PRO_5042126197" evidence="3">
    <location>
        <begin position="27"/>
        <end position="386"/>
    </location>
</feature>
<evidence type="ECO:0000256" key="1">
    <source>
        <dbReference type="SAM" id="MobiDB-lite"/>
    </source>
</evidence>
<dbReference type="EMBL" id="JAULSW010000005">
    <property type="protein sequence ID" value="KAK3381082.1"/>
    <property type="molecule type" value="Genomic_DNA"/>
</dbReference>
<accession>A0AAE0TVI7</accession>
<evidence type="ECO:0000256" key="3">
    <source>
        <dbReference type="SAM" id="SignalP"/>
    </source>
</evidence>
<keyword evidence="3" id="KW-0732">Signal</keyword>
<feature type="transmembrane region" description="Helical" evidence="2">
    <location>
        <begin position="255"/>
        <end position="277"/>
    </location>
</feature>
<feature type="compositionally biased region" description="Low complexity" evidence="1">
    <location>
        <begin position="359"/>
        <end position="368"/>
    </location>
</feature>
<evidence type="ECO:0000256" key="2">
    <source>
        <dbReference type="SAM" id="Phobius"/>
    </source>
</evidence>
<dbReference type="InterPro" id="IPR028000">
    <property type="entry name" value="Pma1"/>
</dbReference>
<keyword evidence="5" id="KW-1185">Reference proteome</keyword>
<evidence type="ECO:0000313" key="5">
    <source>
        <dbReference type="Proteomes" id="UP001285441"/>
    </source>
</evidence>
<keyword evidence="2" id="KW-0472">Membrane</keyword>
<feature type="region of interest" description="Disordered" evidence="1">
    <location>
        <begin position="299"/>
        <end position="386"/>
    </location>
</feature>
<name>A0AAE0TVI7_9PEZI</name>
<feature type="signal peptide" evidence="3">
    <location>
        <begin position="1"/>
        <end position="26"/>
    </location>
</feature>
<organism evidence="4 5">
    <name type="scientific">Podospora didyma</name>
    <dbReference type="NCBI Taxonomy" id="330526"/>
    <lineage>
        <taxon>Eukaryota</taxon>
        <taxon>Fungi</taxon>
        <taxon>Dikarya</taxon>
        <taxon>Ascomycota</taxon>
        <taxon>Pezizomycotina</taxon>
        <taxon>Sordariomycetes</taxon>
        <taxon>Sordariomycetidae</taxon>
        <taxon>Sordariales</taxon>
        <taxon>Podosporaceae</taxon>
        <taxon>Podospora</taxon>
    </lineage>
</organism>
<dbReference type="AlphaFoldDB" id="A0AAE0TVI7"/>
<proteinExistence type="predicted"/>
<comment type="caution">
    <text evidence="4">The sequence shown here is derived from an EMBL/GenBank/DDBJ whole genome shotgun (WGS) entry which is preliminary data.</text>
</comment>
<feature type="compositionally biased region" description="Basic and acidic residues" evidence="1">
    <location>
        <begin position="374"/>
        <end position="386"/>
    </location>
</feature>
<reference evidence="4" key="1">
    <citation type="journal article" date="2023" name="Mol. Phylogenet. Evol.">
        <title>Genome-scale phylogeny and comparative genomics of the fungal order Sordariales.</title>
        <authorList>
            <person name="Hensen N."/>
            <person name="Bonometti L."/>
            <person name="Westerberg I."/>
            <person name="Brannstrom I.O."/>
            <person name="Guillou S."/>
            <person name="Cros-Aarteil S."/>
            <person name="Calhoun S."/>
            <person name="Haridas S."/>
            <person name="Kuo A."/>
            <person name="Mondo S."/>
            <person name="Pangilinan J."/>
            <person name="Riley R."/>
            <person name="LaButti K."/>
            <person name="Andreopoulos B."/>
            <person name="Lipzen A."/>
            <person name="Chen C."/>
            <person name="Yan M."/>
            <person name="Daum C."/>
            <person name="Ng V."/>
            <person name="Clum A."/>
            <person name="Steindorff A."/>
            <person name="Ohm R.A."/>
            <person name="Martin F."/>
            <person name="Silar P."/>
            <person name="Natvig D.O."/>
            <person name="Lalanne C."/>
            <person name="Gautier V."/>
            <person name="Ament-Velasquez S.L."/>
            <person name="Kruys A."/>
            <person name="Hutchinson M.I."/>
            <person name="Powell A.J."/>
            <person name="Barry K."/>
            <person name="Miller A.N."/>
            <person name="Grigoriev I.V."/>
            <person name="Debuchy R."/>
            <person name="Gladieux P."/>
            <person name="Hiltunen Thoren M."/>
            <person name="Johannesson H."/>
        </authorList>
    </citation>
    <scope>NUCLEOTIDE SEQUENCE</scope>
    <source>
        <strain evidence="4">CBS 232.78</strain>
    </source>
</reference>
<protein>
    <submittedName>
        <fullName evidence="4">Uncharacterized protein</fullName>
    </submittedName>
</protein>
<dbReference type="Proteomes" id="UP001285441">
    <property type="component" value="Unassembled WGS sequence"/>
</dbReference>
<evidence type="ECO:0000313" key="4">
    <source>
        <dbReference type="EMBL" id="KAK3381082.1"/>
    </source>
</evidence>
<dbReference type="Pfam" id="PF14610">
    <property type="entry name" value="Psg1"/>
    <property type="match status" value="1"/>
</dbReference>
<keyword evidence="2" id="KW-1133">Transmembrane helix</keyword>
<gene>
    <name evidence="4" type="ORF">B0H63DRAFT_196166</name>
</gene>
<reference evidence="4" key="2">
    <citation type="submission" date="2023-06" db="EMBL/GenBank/DDBJ databases">
        <authorList>
            <consortium name="Lawrence Berkeley National Laboratory"/>
            <person name="Haridas S."/>
            <person name="Hensen N."/>
            <person name="Bonometti L."/>
            <person name="Westerberg I."/>
            <person name="Brannstrom I.O."/>
            <person name="Guillou S."/>
            <person name="Cros-Aarteil S."/>
            <person name="Calhoun S."/>
            <person name="Kuo A."/>
            <person name="Mondo S."/>
            <person name="Pangilinan J."/>
            <person name="Riley R."/>
            <person name="LaButti K."/>
            <person name="Andreopoulos B."/>
            <person name="Lipzen A."/>
            <person name="Chen C."/>
            <person name="Yanf M."/>
            <person name="Daum C."/>
            <person name="Ng V."/>
            <person name="Clum A."/>
            <person name="Steindorff A."/>
            <person name="Ohm R."/>
            <person name="Martin F."/>
            <person name="Silar P."/>
            <person name="Natvig D."/>
            <person name="Lalanne C."/>
            <person name="Gautier V."/>
            <person name="Ament-velasquez S.L."/>
            <person name="Kruys A."/>
            <person name="Hutchinson M.I."/>
            <person name="Powell A.J."/>
            <person name="Barry K."/>
            <person name="Miller A.N."/>
            <person name="Grigoriev I.V."/>
            <person name="Debuchy R."/>
            <person name="Gladieux P."/>
            <person name="Thoren M.H."/>
            <person name="Johannesson H."/>
        </authorList>
    </citation>
    <scope>NUCLEOTIDE SEQUENCE</scope>
    <source>
        <strain evidence="4">CBS 232.78</strain>
    </source>
</reference>
<sequence>MGGMHTLRQLAVTAACLAAQLQPALALPQVNVVNPTPMPWVTVDAAGVGATITPQVVTNNGAKSTISQAPESLRTTSSYALHSGTTTTMYTGLPPVATATGFSNEAGAFLACSDDKREDMPFCLPKRGAILAPGLTYYVTWNPSFFGENQSEMVTLNVEYVEVADSSSYKGKGFKLSQVPASRGFYAWTIDSTFLPSDRSVIGVNLTLLRPDTTTVDNPDDFQEVPGVTVLVSNNGEETLKKSPAWMGAGSGPNVVAIVVPVVIALVVLLFAGFCFWSWRRHGTVPLVGAVGGKLARRRSSGYGVRKSRSERMGEPATPTRGGAGAIDVKLTDRDSWSPTSPSQAHAYGGGGDARGPYSSNASSAPAAGQGRNIFREELQRQERQR</sequence>
<keyword evidence="2" id="KW-0812">Transmembrane</keyword>